<protein>
    <submittedName>
        <fullName evidence="2">Uncharacterized protein</fullName>
    </submittedName>
</protein>
<feature type="compositionally biased region" description="Gly residues" evidence="1">
    <location>
        <begin position="77"/>
        <end position="87"/>
    </location>
</feature>
<evidence type="ECO:0000313" key="3">
    <source>
        <dbReference type="Proteomes" id="UP000320762"/>
    </source>
</evidence>
<sequence>MIFITLTPLPGAAPRGVSGGDGGKLHRHRARRRLCELILLVLCVYVAGRGVGAADVGVDLHAVVRGVVDVAERRSHGGLGGGGGGGDNEGRAGRRVRGSGRKAMRLFVVKYQDSHGRHRGQRRRGRGQRRRRCIFGPRASRAASCAPRINICSPQRALYSILQAVFCVAQCFPGR</sequence>
<name>A0A550CX88_9AGAR</name>
<dbReference type="AlphaFoldDB" id="A0A550CX88"/>
<dbReference type="EMBL" id="VDMD01000001">
    <property type="protein sequence ID" value="TRM69409.1"/>
    <property type="molecule type" value="Genomic_DNA"/>
</dbReference>
<dbReference type="Proteomes" id="UP000320762">
    <property type="component" value="Unassembled WGS sequence"/>
</dbReference>
<feature type="region of interest" description="Disordered" evidence="1">
    <location>
        <begin position="75"/>
        <end position="98"/>
    </location>
</feature>
<organism evidence="2 3">
    <name type="scientific">Schizophyllum amplum</name>
    <dbReference type="NCBI Taxonomy" id="97359"/>
    <lineage>
        <taxon>Eukaryota</taxon>
        <taxon>Fungi</taxon>
        <taxon>Dikarya</taxon>
        <taxon>Basidiomycota</taxon>
        <taxon>Agaricomycotina</taxon>
        <taxon>Agaricomycetes</taxon>
        <taxon>Agaricomycetidae</taxon>
        <taxon>Agaricales</taxon>
        <taxon>Schizophyllaceae</taxon>
        <taxon>Schizophyllum</taxon>
    </lineage>
</organism>
<gene>
    <name evidence="2" type="ORF">BD626DRAFT_11726</name>
</gene>
<reference evidence="2 3" key="1">
    <citation type="journal article" date="2019" name="New Phytol.">
        <title>Comparative genomics reveals unique wood-decay strategies and fruiting body development in the Schizophyllaceae.</title>
        <authorList>
            <person name="Almasi E."/>
            <person name="Sahu N."/>
            <person name="Krizsan K."/>
            <person name="Balint B."/>
            <person name="Kovacs G.M."/>
            <person name="Kiss B."/>
            <person name="Cseklye J."/>
            <person name="Drula E."/>
            <person name="Henrissat B."/>
            <person name="Nagy I."/>
            <person name="Chovatia M."/>
            <person name="Adam C."/>
            <person name="LaButti K."/>
            <person name="Lipzen A."/>
            <person name="Riley R."/>
            <person name="Grigoriev I.V."/>
            <person name="Nagy L.G."/>
        </authorList>
    </citation>
    <scope>NUCLEOTIDE SEQUENCE [LARGE SCALE GENOMIC DNA]</scope>
    <source>
        <strain evidence="2 3">NL-1724</strain>
    </source>
</reference>
<comment type="caution">
    <text evidence="2">The sequence shown here is derived from an EMBL/GenBank/DDBJ whole genome shotgun (WGS) entry which is preliminary data.</text>
</comment>
<accession>A0A550CX88</accession>
<proteinExistence type="predicted"/>
<evidence type="ECO:0000256" key="1">
    <source>
        <dbReference type="SAM" id="MobiDB-lite"/>
    </source>
</evidence>
<keyword evidence="3" id="KW-1185">Reference proteome</keyword>
<evidence type="ECO:0000313" key="2">
    <source>
        <dbReference type="EMBL" id="TRM69409.1"/>
    </source>
</evidence>